<dbReference type="GO" id="GO:0043138">
    <property type="term" value="F:3'-5' DNA helicase activity"/>
    <property type="evidence" value="ECO:0007669"/>
    <property type="project" value="UniProtKB-EC"/>
</dbReference>
<dbReference type="AlphaFoldDB" id="A0A845L406"/>
<keyword evidence="6" id="KW-0413">Isomerase</keyword>
<dbReference type="EMBL" id="WXEY01000035">
    <property type="protein sequence ID" value="MZP31372.1"/>
    <property type="molecule type" value="Genomic_DNA"/>
</dbReference>
<evidence type="ECO:0000259" key="11">
    <source>
        <dbReference type="PROSITE" id="PS51198"/>
    </source>
</evidence>
<dbReference type="Pfam" id="PF13361">
    <property type="entry name" value="UvrD_C"/>
    <property type="match status" value="1"/>
</dbReference>
<evidence type="ECO:0000313" key="12">
    <source>
        <dbReference type="EMBL" id="MZP31372.1"/>
    </source>
</evidence>
<dbReference type="Gene3D" id="1.10.10.160">
    <property type="match status" value="1"/>
</dbReference>
<dbReference type="InterPro" id="IPR000212">
    <property type="entry name" value="DNA_helicase_UvrD/REP"/>
</dbReference>
<dbReference type="InterPro" id="IPR014017">
    <property type="entry name" value="DNA_helicase_UvrD-like_C"/>
</dbReference>
<keyword evidence="2 10" id="KW-0547">Nucleotide-binding</keyword>
<dbReference type="RefSeq" id="WP_161259887.1">
    <property type="nucleotide sequence ID" value="NZ_WXEY01000035.1"/>
</dbReference>
<comment type="caution">
    <text evidence="12">The sequence shown here is derived from an EMBL/GenBank/DDBJ whole genome shotgun (WGS) entry which is preliminary data.</text>
</comment>
<feature type="binding site" evidence="10">
    <location>
        <begin position="30"/>
        <end position="37"/>
    </location>
    <ligand>
        <name>ATP</name>
        <dbReference type="ChEBI" id="CHEBI:30616"/>
    </ligand>
</feature>
<dbReference type="InterPro" id="IPR027417">
    <property type="entry name" value="P-loop_NTPase"/>
</dbReference>
<accession>A0A845L406</accession>
<dbReference type="Proteomes" id="UP000463470">
    <property type="component" value="Unassembled WGS sequence"/>
</dbReference>
<keyword evidence="13" id="KW-1185">Reference proteome</keyword>
<dbReference type="SUPFAM" id="SSF52540">
    <property type="entry name" value="P-loop containing nucleoside triphosphate hydrolases"/>
    <property type="match status" value="1"/>
</dbReference>
<name>A0A845L406_9FIRM</name>
<evidence type="ECO:0000256" key="7">
    <source>
        <dbReference type="ARBA" id="ARBA00034617"/>
    </source>
</evidence>
<evidence type="ECO:0000256" key="4">
    <source>
        <dbReference type="ARBA" id="ARBA00022806"/>
    </source>
</evidence>
<comment type="similarity">
    <text evidence="1">Belongs to the helicase family. UvrD subfamily.</text>
</comment>
<protein>
    <recommendedName>
        <fullName evidence="8">DNA 3'-5' helicase</fullName>
        <ecNumber evidence="8">5.6.2.4</ecNumber>
    </recommendedName>
</protein>
<dbReference type="PANTHER" id="PTHR11070:SF45">
    <property type="entry name" value="DNA 3'-5' HELICASE"/>
    <property type="match status" value="1"/>
</dbReference>
<dbReference type="InterPro" id="IPR013986">
    <property type="entry name" value="DExx_box_DNA_helicase_dom_sf"/>
</dbReference>
<dbReference type="OrthoDB" id="9787585at2"/>
<reference evidence="12 13" key="1">
    <citation type="submission" date="2020-01" db="EMBL/GenBank/DDBJ databases">
        <title>Whole-genome sequence of Heliobacterium undosum DSM 13378.</title>
        <authorList>
            <person name="Kyndt J.A."/>
            <person name="Meyer T.E."/>
        </authorList>
    </citation>
    <scope>NUCLEOTIDE SEQUENCE [LARGE SCALE GENOMIC DNA]</scope>
    <source>
        <strain evidence="12 13">DSM 13378</strain>
    </source>
</reference>
<dbReference type="GO" id="GO:0005829">
    <property type="term" value="C:cytosol"/>
    <property type="evidence" value="ECO:0007669"/>
    <property type="project" value="TreeGrafter"/>
</dbReference>
<dbReference type="PANTHER" id="PTHR11070">
    <property type="entry name" value="UVRD / RECB / PCRA DNA HELICASE FAMILY MEMBER"/>
    <property type="match status" value="1"/>
</dbReference>
<feature type="domain" description="UvrD-like helicase ATP-binding" evidence="11">
    <location>
        <begin position="9"/>
        <end position="305"/>
    </location>
</feature>
<organism evidence="12 13">
    <name type="scientific">Heliomicrobium undosum</name>
    <dbReference type="NCBI Taxonomy" id="121734"/>
    <lineage>
        <taxon>Bacteria</taxon>
        <taxon>Bacillati</taxon>
        <taxon>Bacillota</taxon>
        <taxon>Clostridia</taxon>
        <taxon>Eubacteriales</taxon>
        <taxon>Heliobacteriaceae</taxon>
        <taxon>Heliomicrobium</taxon>
    </lineage>
</organism>
<keyword evidence="4 10" id="KW-0347">Helicase</keyword>
<evidence type="ECO:0000256" key="6">
    <source>
        <dbReference type="ARBA" id="ARBA00023235"/>
    </source>
</evidence>
<comment type="catalytic activity">
    <reaction evidence="9">
        <text>ATP + H2O = ADP + phosphate + H(+)</text>
        <dbReference type="Rhea" id="RHEA:13065"/>
        <dbReference type="ChEBI" id="CHEBI:15377"/>
        <dbReference type="ChEBI" id="CHEBI:15378"/>
        <dbReference type="ChEBI" id="CHEBI:30616"/>
        <dbReference type="ChEBI" id="CHEBI:43474"/>
        <dbReference type="ChEBI" id="CHEBI:456216"/>
        <dbReference type="EC" id="5.6.2.4"/>
    </reaction>
</comment>
<evidence type="ECO:0000256" key="2">
    <source>
        <dbReference type="ARBA" id="ARBA00022741"/>
    </source>
</evidence>
<dbReference type="GO" id="GO:0000725">
    <property type="term" value="P:recombinational repair"/>
    <property type="evidence" value="ECO:0007669"/>
    <property type="project" value="TreeGrafter"/>
</dbReference>
<dbReference type="EC" id="5.6.2.4" evidence="8"/>
<dbReference type="InterPro" id="IPR014016">
    <property type="entry name" value="UvrD-like_ATP-bd"/>
</dbReference>
<evidence type="ECO:0000256" key="5">
    <source>
        <dbReference type="ARBA" id="ARBA00022840"/>
    </source>
</evidence>
<proteinExistence type="inferred from homology"/>
<gene>
    <name evidence="12" type="ORF">GTO91_16855</name>
</gene>
<keyword evidence="5 10" id="KW-0067">ATP-binding</keyword>
<dbReference type="GO" id="GO:0005524">
    <property type="term" value="F:ATP binding"/>
    <property type="evidence" value="ECO:0007669"/>
    <property type="project" value="UniProtKB-UniRule"/>
</dbReference>
<evidence type="ECO:0000256" key="9">
    <source>
        <dbReference type="ARBA" id="ARBA00048988"/>
    </source>
</evidence>
<evidence type="ECO:0000256" key="3">
    <source>
        <dbReference type="ARBA" id="ARBA00022801"/>
    </source>
</evidence>
<dbReference type="Pfam" id="PF00580">
    <property type="entry name" value="UvrD-helicase"/>
    <property type="match status" value="1"/>
</dbReference>
<dbReference type="PROSITE" id="PS51198">
    <property type="entry name" value="UVRD_HELICASE_ATP_BIND"/>
    <property type="match status" value="1"/>
</dbReference>
<sequence>MRKKKKPIVIPQKQQDCISFKPEGTLLVQGVAGSGKTTVVLERARQLDERETRRDGPKVLVLTYNRALTSWIKELSGKSAGKSVEANTFHSWACDLLSPLGLTRNGTVRDRPEIIRHAKNYIKRMHPNASWPNIHGYGDYELVRFLGEEITWMKNWGLVTTESYMNSPRTGRGKKLKLSPSQKETILKVYFKYESLLETRYRCIDFDDAALRLEKHIHKIPMNKRPSHILIDEAQDFSPAQFRAVAKTAVKSLTIAADKGQQIYRRGFTWKSVGISVHSGNSKYLLNSFRSTGEIVRLATSLLANDPFLKNDPEYLSPDTSPDSEIIPELHLCRSDSVETEKIIELIRMLRLNFPEDSIGVIACKNEILDRYAQVFNQHLIPWLMVKESETGITGPGVKLVTFNSAKGLEFDHVIVTGLNKNSVPYPRAEAGDDEEAHISSERKKLYVAMTRARLTLHMAAVEPVSQFVHELDPNLYKVIR</sequence>
<evidence type="ECO:0000256" key="8">
    <source>
        <dbReference type="ARBA" id="ARBA00034808"/>
    </source>
</evidence>
<keyword evidence="3 10" id="KW-0378">Hydrolase</keyword>
<evidence type="ECO:0000256" key="1">
    <source>
        <dbReference type="ARBA" id="ARBA00009922"/>
    </source>
</evidence>
<evidence type="ECO:0000256" key="10">
    <source>
        <dbReference type="PROSITE-ProRule" id="PRU00560"/>
    </source>
</evidence>
<dbReference type="Gene3D" id="3.40.50.300">
    <property type="entry name" value="P-loop containing nucleotide triphosphate hydrolases"/>
    <property type="match status" value="2"/>
</dbReference>
<evidence type="ECO:0000313" key="13">
    <source>
        <dbReference type="Proteomes" id="UP000463470"/>
    </source>
</evidence>
<dbReference type="GO" id="GO:0003677">
    <property type="term" value="F:DNA binding"/>
    <property type="evidence" value="ECO:0007669"/>
    <property type="project" value="UniProtKB-KW"/>
</dbReference>
<comment type="catalytic activity">
    <reaction evidence="7">
        <text>Couples ATP hydrolysis with the unwinding of duplex DNA by translocating in the 3'-5' direction.</text>
        <dbReference type="EC" id="5.6.2.4"/>
    </reaction>
</comment>
<dbReference type="GO" id="GO:0016787">
    <property type="term" value="F:hydrolase activity"/>
    <property type="evidence" value="ECO:0007669"/>
    <property type="project" value="UniProtKB-UniRule"/>
</dbReference>